<keyword evidence="1" id="KW-0812">Transmembrane</keyword>
<dbReference type="Proteomes" id="UP000008320">
    <property type="component" value="Chromosome"/>
</dbReference>
<evidence type="ECO:0000256" key="1">
    <source>
        <dbReference type="SAM" id="Phobius"/>
    </source>
</evidence>
<dbReference type="HOGENOM" id="CLU_3152277_0_0_5"/>
<reference evidence="2 3" key="1">
    <citation type="journal article" date="2006" name="PLoS Genet.">
        <title>Comparative genomics of emerging human ehrlichiosis agents.</title>
        <authorList>
            <person name="Dunning Hotopp J.C."/>
            <person name="Lin M."/>
            <person name="Madupu R."/>
            <person name="Crabtree J."/>
            <person name="Angiuoli S.V."/>
            <person name="Eisen J.A."/>
            <person name="Seshadri R."/>
            <person name="Ren Q."/>
            <person name="Wu M."/>
            <person name="Utterback T.R."/>
            <person name="Smith S."/>
            <person name="Lewis M."/>
            <person name="Khouri H."/>
            <person name="Zhang C."/>
            <person name="Niu H."/>
            <person name="Lin Q."/>
            <person name="Ohashi N."/>
            <person name="Zhi N."/>
            <person name="Nelson W."/>
            <person name="Brinkac L.M."/>
            <person name="Dodson R.J."/>
            <person name="Rosovitz M.J."/>
            <person name="Sundaram J."/>
            <person name="Daugherty S.C."/>
            <person name="Davidsen T."/>
            <person name="Durkin A.S."/>
            <person name="Gwinn M."/>
            <person name="Haft D.H."/>
            <person name="Selengut J.D."/>
            <person name="Sullivan S.A."/>
            <person name="Zafar N."/>
            <person name="Zhou L."/>
            <person name="Benahmed F."/>
            <person name="Forberger H."/>
            <person name="Halpin R."/>
            <person name="Mulligan S."/>
            <person name="Robinson J."/>
            <person name="White O."/>
            <person name="Rikihisa Y."/>
            <person name="Tettelin H."/>
        </authorList>
    </citation>
    <scope>NUCLEOTIDE SEQUENCE [LARGE SCALE GENOMIC DNA]</scope>
    <source>
        <strain evidence="3">ATCC CRL-10679 / Arkansas</strain>
    </source>
</reference>
<gene>
    <name evidence="2" type="ordered locus">ECH_1113</name>
</gene>
<keyword evidence="1" id="KW-0472">Membrane</keyword>
<protein>
    <submittedName>
        <fullName evidence="2">Uncharacterized protein</fullName>
    </submittedName>
</protein>
<evidence type="ECO:0000313" key="2">
    <source>
        <dbReference type="EMBL" id="ABD44731.1"/>
    </source>
</evidence>
<sequence length="48" mass="5699">MNIFTVPTLIARIVWKVINNFCSSYCVMVYVIVMKVFEYRIITSEHII</sequence>
<proteinExistence type="predicted"/>
<keyword evidence="1" id="KW-1133">Transmembrane helix</keyword>
<feature type="transmembrane region" description="Helical" evidence="1">
    <location>
        <begin position="13"/>
        <end position="33"/>
    </location>
</feature>
<organism evidence="2 3">
    <name type="scientific">Ehrlichia chaffeensis (strain ATCC CRL-10679 / Arkansas)</name>
    <dbReference type="NCBI Taxonomy" id="205920"/>
    <lineage>
        <taxon>Bacteria</taxon>
        <taxon>Pseudomonadati</taxon>
        <taxon>Pseudomonadota</taxon>
        <taxon>Alphaproteobacteria</taxon>
        <taxon>Rickettsiales</taxon>
        <taxon>Anaplasmataceae</taxon>
        <taxon>Ehrlichia</taxon>
    </lineage>
</organism>
<evidence type="ECO:0000313" key="3">
    <source>
        <dbReference type="Proteomes" id="UP000008320"/>
    </source>
</evidence>
<accession>Q2GF86</accession>
<dbReference type="AlphaFoldDB" id="Q2GF86"/>
<dbReference type="KEGG" id="ech:ECH_1113"/>
<dbReference type="EMBL" id="CP000236">
    <property type="protein sequence ID" value="ABD44731.1"/>
    <property type="molecule type" value="Genomic_DNA"/>
</dbReference>
<keyword evidence="3" id="KW-1185">Reference proteome</keyword>
<name>Q2GF86_EHRCR</name>